<evidence type="ECO:0000259" key="1">
    <source>
        <dbReference type="SMART" id="SM01351"/>
    </source>
</evidence>
<dbReference type="SMART" id="SM01351">
    <property type="entry name" value="Aspzincin_M35"/>
    <property type="match status" value="1"/>
</dbReference>
<name>A0ABM9KAN5_9RALS</name>
<gene>
    <name evidence="2" type="ORF">LMG18101_04104</name>
</gene>
<dbReference type="InterPro" id="IPR024079">
    <property type="entry name" value="MetalloPept_cat_dom_sf"/>
</dbReference>
<sequence>MAEHIATPDGRRLKKIEQRATTATSDSSDKAVYANAPRVCYNMPNEEFFPLMMRLRDKAVLLMGDRLAELVRWNAADRDKVLLWFGDDSETVRQTLNDGLTRMRGIMRGLTEKSFVKFSPEGVRAAGCLPRGKEGDAPAAASVCKEDGTYTVFIGSEFCDKDPDEITLHGVPKDVESKLTIFIHEVSHFPAAMNAEDHFYGMMPSRVRAKARDEFCLSNSDSIAYYVANIPNWTYRPPAWKP</sequence>
<dbReference type="InterPro" id="IPR034108">
    <property type="entry name" value="Pept_M35-like_proteobacteria"/>
</dbReference>
<dbReference type="EMBL" id="CATZLL010000015">
    <property type="protein sequence ID" value="CAJ0819913.1"/>
    <property type="molecule type" value="Genomic_DNA"/>
</dbReference>
<dbReference type="SUPFAM" id="SSF55486">
    <property type="entry name" value="Metalloproteases ('zincins'), catalytic domain"/>
    <property type="match status" value="1"/>
</dbReference>
<proteinExistence type="predicted"/>
<comment type="caution">
    <text evidence="2">The sequence shown here is derived from an EMBL/GenBank/DDBJ whole genome shotgun (WGS) entry which is preliminary data.</text>
</comment>
<evidence type="ECO:0000313" key="2">
    <source>
        <dbReference type="EMBL" id="CAJ0819913.1"/>
    </source>
</evidence>
<feature type="domain" description="Lysine-specific metallo-endopeptidase" evidence="1">
    <location>
        <begin position="68"/>
        <end position="228"/>
    </location>
</feature>
<keyword evidence="3" id="KW-1185">Reference proteome</keyword>
<accession>A0ABM9KAN5</accession>
<dbReference type="Proteomes" id="UP001189757">
    <property type="component" value="Unassembled WGS sequence"/>
</dbReference>
<dbReference type="Pfam" id="PF14521">
    <property type="entry name" value="Aspzincin_M35"/>
    <property type="match status" value="1"/>
</dbReference>
<dbReference type="InterPro" id="IPR029463">
    <property type="entry name" value="Lys_MEP"/>
</dbReference>
<dbReference type="Gene3D" id="3.40.390.10">
    <property type="entry name" value="Collagenase (Catalytic Domain)"/>
    <property type="match status" value="1"/>
</dbReference>
<dbReference type="CDD" id="cd11007">
    <property type="entry name" value="M35_like_1"/>
    <property type="match status" value="1"/>
</dbReference>
<evidence type="ECO:0000313" key="3">
    <source>
        <dbReference type="Proteomes" id="UP001189757"/>
    </source>
</evidence>
<reference evidence="2 3" key="1">
    <citation type="submission" date="2023-07" db="EMBL/GenBank/DDBJ databases">
        <authorList>
            <person name="Peeters C."/>
        </authorList>
    </citation>
    <scope>NUCLEOTIDE SEQUENCE [LARGE SCALE GENOMIC DNA]</scope>
    <source>
        <strain evidence="2 3">LMG 18101</strain>
    </source>
</reference>
<organism evidence="2 3">
    <name type="scientific">Ralstonia flaminis</name>
    <dbReference type="NCBI Taxonomy" id="3058597"/>
    <lineage>
        <taxon>Bacteria</taxon>
        <taxon>Pseudomonadati</taxon>
        <taxon>Pseudomonadota</taxon>
        <taxon>Betaproteobacteria</taxon>
        <taxon>Burkholderiales</taxon>
        <taxon>Burkholderiaceae</taxon>
        <taxon>Ralstonia</taxon>
    </lineage>
</organism>
<dbReference type="RefSeq" id="WP_199031051.1">
    <property type="nucleotide sequence ID" value="NZ_CATZLL010000015.1"/>
</dbReference>
<protein>
    <recommendedName>
        <fullName evidence="1">Lysine-specific metallo-endopeptidase domain-containing protein</fullName>
    </recommendedName>
</protein>